<accession>A0A0F6B9A0</accession>
<gene>
    <name evidence="1" type="ordered locus">STM14_4738</name>
</gene>
<dbReference type="AlphaFoldDB" id="A0A0F6B9A0"/>
<organism evidence="1 2">
    <name type="scientific">Salmonella typhimurium (strain 14028s / SGSC 2262)</name>
    <dbReference type="NCBI Taxonomy" id="588858"/>
    <lineage>
        <taxon>Bacteria</taxon>
        <taxon>Pseudomonadati</taxon>
        <taxon>Pseudomonadota</taxon>
        <taxon>Gammaproteobacteria</taxon>
        <taxon>Enterobacterales</taxon>
        <taxon>Enterobacteriaceae</taxon>
        <taxon>Salmonella</taxon>
    </lineage>
</organism>
<evidence type="ECO:0000313" key="2">
    <source>
        <dbReference type="Proteomes" id="UP000002695"/>
    </source>
</evidence>
<name>A0A0F6B9A0_SALT1</name>
<dbReference type="Proteomes" id="UP000002695">
    <property type="component" value="Chromosome"/>
</dbReference>
<proteinExistence type="predicted"/>
<reference evidence="1 2" key="1">
    <citation type="journal article" date="2010" name="J. Bacteriol.">
        <title>Short-term signatures of evolutionary change in the Salmonella enterica serovar typhimurium 14028 genome.</title>
        <authorList>
            <person name="Jarvik T."/>
            <person name="Smillie C."/>
            <person name="Groisman E.A."/>
            <person name="Ochman H."/>
        </authorList>
    </citation>
    <scope>NUCLEOTIDE SEQUENCE [LARGE SCALE GENOMIC DNA]</scope>
    <source>
        <strain evidence="2">14028s / SGSC 2262</strain>
    </source>
</reference>
<dbReference type="EMBL" id="CP001363">
    <property type="protein sequence ID" value="ACY91102.1"/>
    <property type="molecule type" value="Genomic_DNA"/>
</dbReference>
<evidence type="ECO:0000313" key="1">
    <source>
        <dbReference type="EMBL" id="ACY91102.1"/>
    </source>
</evidence>
<keyword evidence="2" id="KW-1185">Reference proteome</keyword>
<protein>
    <submittedName>
        <fullName evidence="1">Uncharacterized protein</fullName>
    </submittedName>
</protein>
<sequence length="34" mass="4125">MTVAIRDKPYVKNNRYPFSPAYFYLIPTKKWSKT</sequence>
<dbReference type="HOGENOM" id="CLU_3375879_0_0_6"/>
<dbReference type="KEGG" id="seo:STM14_4738"/>